<feature type="domain" description="Carrier" evidence="10">
    <location>
        <begin position="2748"/>
        <end position="2823"/>
    </location>
</feature>
<dbReference type="PROSITE" id="PS50075">
    <property type="entry name" value="CARRIER"/>
    <property type="match status" value="4"/>
</dbReference>
<protein>
    <submittedName>
        <fullName evidence="13">AbmB1</fullName>
    </submittedName>
    <submittedName>
        <fullName evidence="14">SDR family NAD(P)-dependent oxidoreductase</fullName>
    </submittedName>
</protein>
<dbReference type="CDD" id="cd08956">
    <property type="entry name" value="KR_3_FAS_SDR_x"/>
    <property type="match status" value="3"/>
</dbReference>
<dbReference type="InterPro" id="IPR001227">
    <property type="entry name" value="Ac_transferase_dom_sf"/>
</dbReference>
<organism evidence="13">
    <name type="scientific">Streptomyces koyangensis</name>
    <dbReference type="NCBI Taxonomy" id="188770"/>
    <lineage>
        <taxon>Bacteria</taxon>
        <taxon>Bacillati</taxon>
        <taxon>Actinomycetota</taxon>
        <taxon>Actinomycetes</taxon>
        <taxon>Kitasatosporales</taxon>
        <taxon>Streptomycetaceae</taxon>
        <taxon>Streptomyces</taxon>
        <taxon>Streptomyces aurantiacus group</taxon>
    </lineage>
</organism>
<dbReference type="InterPro" id="IPR006162">
    <property type="entry name" value="Ppantetheine_attach_site"/>
</dbReference>
<dbReference type="FunFam" id="3.40.366.10:FF:000002">
    <property type="entry name" value="Probable polyketide synthase 2"/>
    <property type="match status" value="4"/>
</dbReference>
<name>A0A2P1BT42_9ACTN</name>
<dbReference type="FunFam" id="3.40.47.10:FF:000019">
    <property type="entry name" value="Polyketide synthase type I"/>
    <property type="match status" value="4"/>
</dbReference>
<dbReference type="Proteomes" id="UP000596311">
    <property type="component" value="Chromosome"/>
</dbReference>
<dbReference type="PROSITE" id="PS51257">
    <property type="entry name" value="PROKAR_LIPOPROTEIN"/>
    <property type="match status" value="1"/>
</dbReference>
<feature type="domain" description="Carrier" evidence="10">
    <location>
        <begin position="6291"/>
        <end position="6366"/>
    </location>
</feature>
<keyword evidence="5" id="KW-0045">Antibiotic biosynthesis</keyword>
<dbReference type="SMART" id="SM00823">
    <property type="entry name" value="PKS_PP"/>
    <property type="match status" value="4"/>
</dbReference>
<dbReference type="InterPro" id="IPR036291">
    <property type="entry name" value="NAD(P)-bd_dom_sf"/>
</dbReference>
<dbReference type="Pfam" id="PF00698">
    <property type="entry name" value="Acyl_transf_1"/>
    <property type="match status" value="4"/>
</dbReference>
<dbReference type="SMART" id="SM01294">
    <property type="entry name" value="PKS_PP_betabranch"/>
    <property type="match status" value="4"/>
</dbReference>
<feature type="domain" description="Ketosynthase family 3 (KS3)" evidence="11">
    <location>
        <begin position="17"/>
        <end position="442"/>
    </location>
</feature>
<dbReference type="Pfam" id="PF16197">
    <property type="entry name" value="KAsynt_C_assoc"/>
    <property type="match status" value="4"/>
</dbReference>
<keyword evidence="4" id="KW-0808">Transferase</keyword>
<dbReference type="SMART" id="SM00827">
    <property type="entry name" value="PKS_AT"/>
    <property type="match status" value="4"/>
</dbReference>
<keyword evidence="15" id="KW-1185">Reference proteome</keyword>
<dbReference type="Pfam" id="PF14765">
    <property type="entry name" value="PS-DH"/>
    <property type="match status" value="3"/>
</dbReference>
<dbReference type="InterPro" id="IPR049900">
    <property type="entry name" value="PKS_mFAS_DH"/>
</dbReference>
<gene>
    <name evidence="14" type="ORF">G9U55_24780</name>
</gene>
<feature type="active site" description="Proton acceptor; for dehydratase activity" evidence="8">
    <location>
        <position position="5525"/>
    </location>
</feature>
<dbReference type="FunFam" id="1.10.1200.10:FF:000007">
    <property type="entry name" value="Probable polyketide synthase pks17"/>
    <property type="match status" value="3"/>
</dbReference>
<dbReference type="InterPro" id="IPR016036">
    <property type="entry name" value="Malonyl_transacylase_ACP-bd"/>
</dbReference>
<evidence type="ECO:0000259" key="12">
    <source>
        <dbReference type="PROSITE" id="PS52019"/>
    </source>
</evidence>
<evidence type="ECO:0000256" key="5">
    <source>
        <dbReference type="ARBA" id="ARBA00023194"/>
    </source>
</evidence>
<feature type="domain" description="PKS/mFAS DH" evidence="12">
    <location>
        <begin position="1955"/>
        <end position="2245"/>
    </location>
</feature>
<feature type="region of interest" description="N-terminal hotdog fold" evidence="8">
    <location>
        <begin position="3748"/>
        <end position="3869"/>
    </location>
</feature>
<dbReference type="PROSITE" id="PS00606">
    <property type="entry name" value="KS3_1"/>
    <property type="match status" value="3"/>
</dbReference>
<dbReference type="GO" id="GO:0004315">
    <property type="term" value="F:3-oxoacyl-[acyl-carrier-protein] synthase activity"/>
    <property type="evidence" value="ECO:0007669"/>
    <property type="project" value="InterPro"/>
</dbReference>
<evidence type="ECO:0000256" key="4">
    <source>
        <dbReference type="ARBA" id="ARBA00022679"/>
    </source>
</evidence>
<dbReference type="InterPro" id="IPR020806">
    <property type="entry name" value="PKS_PP-bd"/>
</dbReference>
<proteinExistence type="predicted"/>
<dbReference type="Gene3D" id="3.30.70.3290">
    <property type="match status" value="4"/>
</dbReference>
<dbReference type="PROSITE" id="PS52019">
    <property type="entry name" value="PKS_MFAS_DH"/>
    <property type="match status" value="3"/>
</dbReference>
<dbReference type="SUPFAM" id="SSF53901">
    <property type="entry name" value="Thiolase-like"/>
    <property type="match status" value="4"/>
</dbReference>
<feature type="region of interest" description="Disordered" evidence="9">
    <location>
        <begin position="5589"/>
        <end position="5621"/>
    </location>
</feature>
<dbReference type="Pfam" id="PF00550">
    <property type="entry name" value="PP-binding"/>
    <property type="match status" value="4"/>
</dbReference>
<evidence type="ECO:0000313" key="14">
    <source>
        <dbReference type="EMBL" id="QRF05057.1"/>
    </source>
</evidence>
<dbReference type="PROSITE" id="PS00012">
    <property type="entry name" value="PHOSPHOPANTETHEINE"/>
    <property type="match status" value="3"/>
</dbReference>
<dbReference type="InterPro" id="IPR049551">
    <property type="entry name" value="PKS_DH_C"/>
</dbReference>
<dbReference type="InterPro" id="IPR009081">
    <property type="entry name" value="PP-bd_ACP"/>
</dbReference>
<evidence type="ECO:0000256" key="9">
    <source>
        <dbReference type="SAM" id="MobiDB-lite"/>
    </source>
</evidence>
<dbReference type="InterPro" id="IPR042104">
    <property type="entry name" value="PKS_dehydratase_sf"/>
</dbReference>
<feature type="active site" description="Proton acceptor; for dehydratase activity" evidence="8">
    <location>
        <position position="1987"/>
    </location>
</feature>
<dbReference type="InterPro" id="IPR036736">
    <property type="entry name" value="ACP-like_sf"/>
</dbReference>
<feature type="domain" description="Ketosynthase family 3 (KS3)" evidence="11">
    <location>
        <begin position="4599"/>
        <end position="5025"/>
    </location>
</feature>
<dbReference type="Gene3D" id="1.10.1200.10">
    <property type="entry name" value="ACP-like"/>
    <property type="match status" value="4"/>
</dbReference>
<keyword evidence="6" id="KW-0511">Multifunctional enzyme</keyword>
<evidence type="ECO:0000313" key="15">
    <source>
        <dbReference type="Proteomes" id="UP000596311"/>
    </source>
</evidence>
<feature type="domain" description="Ketosynthase family 3 (KS3)" evidence="11">
    <location>
        <begin position="1030"/>
        <end position="1456"/>
    </location>
</feature>
<dbReference type="RefSeq" id="WP_225930501.1">
    <property type="nucleotide sequence ID" value="NZ_CP049945.1"/>
</dbReference>
<feature type="active site" description="Proton acceptor; for dehydratase activity" evidence="8">
    <location>
        <position position="3780"/>
    </location>
</feature>
<dbReference type="InterPro" id="IPR014030">
    <property type="entry name" value="Ketoacyl_synth_N"/>
</dbReference>
<dbReference type="Pfam" id="PF08659">
    <property type="entry name" value="KR"/>
    <property type="match status" value="3"/>
</dbReference>
<dbReference type="Pfam" id="PF21089">
    <property type="entry name" value="PKS_DH_N"/>
    <property type="match status" value="3"/>
</dbReference>
<evidence type="ECO:0000256" key="8">
    <source>
        <dbReference type="PROSITE-ProRule" id="PRU01363"/>
    </source>
</evidence>
<dbReference type="InterPro" id="IPR020807">
    <property type="entry name" value="PKS_DH"/>
</dbReference>
<dbReference type="SMART" id="SM00825">
    <property type="entry name" value="PKS_KS"/>
    <property type="match status" value="4"/>
</dbReference>
<dbReference type="InterPro" id="IPR014043">
    <property type="entry name" value="Acyl_transferase_dom"/>
</dbReference>
<dbReference type="InterPro" id="IPR013968">
    <property type="entry name" value="PKS_KR"/>
</dbReference>
<feature type="active site" description="Proton donor; for dehydratase activity" evidence="8">
    <location>
        <position position="5703"/>
    </location>
</feature>
<evidence type="ECO:0000256" key="2">
    <source>
        <dbReference type="ARBA" id="ARBA00022450"/>
    </source>
</evidence>
<dbReference type="EMBL" id="CP049945">
    <property type="protein sequence ID" value="QRF05057.1"/>
    <property type="molecule type" value="Genomic_DNA"/>
</dbReference>
<dbReference type="PANTHER" id="PTHR43775">
    <property type="entry name" value="FATTY ACID SYNTHASE"/>
    <property type="match status" value="1"/>
</dbReference>
<dbReference type="SUPFAM" id="SSF52151">
    <property type="entry name" value="FabD/lysophospholipase-like"/>
    <property type="match status" value="4"/>
</dbReference>
<evidence type="ECO:0000256" key="6">
    <source>
        <dbReference type="ARBA" id="ARBA00023268"/>
    </source>
</evidence>
<feature type="active site" description="Proton donor; for dehydratase activity" evidence="8">
    <location>
        <position position="2162"/>
    </location>
</feature>
<dbReference type="InterPro" id="IPR016039">
    <property type="entry name" value="Thiolase-like"/>
</dbReference>
<dbReference type="GO" id="GO:0031177">
    <property type="term" value="F:phosphopantetheine binding"/>
    <property type="evidence" value="ECO:0007669"/>
    <property type="project" value="InterPro"/>
</dbReference>
<comment type="pathway">
    <text evidence="1">Antibiotic biosynthesis.</text>
</comment>
<dbReference type="Gene3D" id="3.10.129.110">
    <property type="entry name" value="Polyketide synthase dehydratase"/>
    <property type="match status" value="3"/>
</dbReference>
<dbReference type="PROSITE" id="PS52004">
    <property type="entry name" value="KS3_2"/>
    <property type="match status" value="4"/>
</dbReference>
<keyword evidence="7" id="KW-0012">Acyltransferase</keyword>
<evidence type="ECO:0000259" key="11">
    <source>
        <dbReference type="PROSITE" id="PS52004"/>
    </source>
</evidence>
<evidence type="ECO:0000256" key="7">
    <source>
        <dbReference type="ARBA" id="ARBA00023315"/>
    </source>
</evidence>
<feature type="domain" description="PKS/mFAS DH" evidence="12">
    <location>
        <begin position="3748"/>
        <end position="4025"/>
    </location>
</feature>
<accession>A0A2P1BT42</accession>
<dbReference type="InterPro" id="IPR014031">
    <property type="entry name" value="Ketoacyl_synth_C"/>
</dbReference>
<dbReference type="InterPro" id="IPR049552">
    <property type="entry name" value="PKS_DH_N"/>
</dbReference>
<feature type="domain" description="PKS/mFAS DH" evidence="12">
    <location>
        <begin position="5493"/>
        <end position="5784"/>
    </location>
</feature>
<dbReference type="SUPFAM" id="SSF51735">
    <property type="entry name" value="NAD(P)-binding Rossmann-fold domains"/>
    <property type="match status" value="6"/>
</dbReference>
<feature type="region of interest" description="C-terminal hotdog fold" evidence="8">
    <location>
        <begin position="3886"/>
        <end position="4025"/>
    </location>
</feature>
<feature type="region of interest" description="Disordered" evidence="9">
    <location>
        <begin position="899"/>
        <end position="919"/>
    </location>
</feature>
<dbReference type="Pfam" id="PF00109">
    <property type="entry name" value="ketoacyl-synt"/>
    <property type="match status" value="4"/>
</dbReference>
<feature type="domain" description="Carrier" evidence="10">
    <location>
        <begin position="936"/>
        <end position="1011"/>
    </location>
</feature>
<evidence type="ECO:0000256" key="1">
    <source>
        <dbReference type="ARBA" id="ARBA00004792"/>
    </source>
</evidence>
<dbReference type="Pfam" id="PF02801">
    <property type="entry name" value="Ketoacyl-synt_C"/>
    <property type="match status" value="4"/>
</dbReference>
<keyword evidence="3" id="KW-0597">Phosphoprotein</keyword>
<dbReference type="GO" id="GO:0033068">
    <property type="term" value="P:macrolide biosynthetic process"/>
    <property type="evidence" value="ECO:0007669"/>
    <property type="project" value="UniProtKB-ARBA"/>
</dbReference>
<dbReference type="InterPro" id="IPR032821">
    <property type="entry name" value="PKS_assoc"/>
</dbReference>
<dbReference type="InterPro" id="IPR018201">
    <property type="entry name" value="Ketoacyl_synth_AS"/>
</dbReference>
<feature type="region of interest" description="N-terminal hotdog fold" evidence="8">
    <location>
        <begin position="5493"/>
        <end position="5618"/>
    </location>
</feature>
<dbReference type="Gene3D" id="3.40.47.10">
    <property type="match status" value="4"/>
</dbReference>
<feature type="region of interest" description="C-terminal hotdog fold" evidence="8">
    <location>
        <begin position="5637"/>
        <end position="5784"/>
    </location>
</feature>
<feature type="active site" description="Proton donor; for dehydratase activity" evidence="8">
    <location>
        <position position="3945"/>
    </location>
</feature>
<dbReference type="GO" id="GO:0004312">
    <property type="term" value="F:fatty acid synthase activity"/>
    <property type="evidence" value="ECO:0007669"/>
    <property type="project" value="TreeGrafter"/>
</dbReference>
<sequence length="6449" mass="668755">MVSEYKTAAPTAPTGDSTPIAVIGLACRLPGAPDPAAFWRNLLAGEDSLTDIPADRWDADLYHSTDRDAPGRTNSRRAGHLDHVDRFDPAFFGISPREAAAMDPQQRLVLELSWEALEDGRILPETLRSSRTGVFVGAIWDDYATLLYRGGPEAVGRHTITGLHRGIIANRVSYTLGLNGPSMAVDAAQSSSLVSVHLACQSLRTGESELALAGGVNLNLVPESTVGAAKFGGLSPDGRCHTFDARANGYARGEGAGLVLLKPLDRALADGDRVYAVIRGSAVNNDGTTQGLTVPGRRAQEAVVRGALRRAGVQGRDVQYVELHGTGTPVGDPVEAAALGAAVGSDHEAASPLVVGSAKTNVGHLEGAAGITGLIKAVLSITHRLLPPSLNFTTPNPRIPLDELHLKVQTEPGDWPHPDRPLIAGVSSFGMGGTNAHVILEEAPAAPQEPAEPTEAPPAVLPLPLSAKSEEALRAQAVALRSRMESDPSARPVDLAYSLATTRTAFDHRGVVVGRDRAQLLAGLEALASGGAGVVQGAVSSSSAAGKLAFLFTGQGAQRVGMGHELYASFPVFAAAFDEVAEVYGRLAGGSLREALDGESVHGTGVAQPGLFAVEVALYRLWESWGVRPDAVSGHSVGEIAAAHVAGVLGLEDAVRLVVARGRLMAALPEGGAMLAVQAGEETVAPLLAGREGDVSLAAVNGPSSVVVSGVASAVADVASALKEQGVRVRPLTVSHAFHSPLMDPMLTEFAEVVDGLSFADPVVPFVSSLTGKLVEAGELGSSRYWVSHAREAVRFHDALLALSELGVSRFVEVGPDAVLTALARNAFDEGAAVCVASVRRDRPEDEAVLQALGGLFVATDTTIDWRAVHGPHARVTDLPTYRFQRERYWLDTTNVTVPAPLPQRPEGGSDTADGAGAGPTFAQRVAEASGAERDRVLRELVRTTMALVLGHVTPHLIDLSKSFKELGFDSLSAVEFAKRLGTMAGLSLPTSLIYDYPSPEVLAQHLGTLLLDGEATVREPAPAGPAAPDEPIAIIGMACRYPGGVATPEALWELVSDGRDAITGLPENRGWDLEGLYDPVPGLPGKSYARHGGFLHDADAFDPAFFGISPREAAAMDPQQRLLLETSWEALERSGITPASLRGTSAGVFVGAMSQEYGPRLHESAEGYEGYLLTGSTASVASGRISYTLGLEGPAVTVDTACSSSLVAMHLAAQALRQGECGIALAGGAAIMATPGMFIEFSRQRGLSVDGRCKAFSADADGTAWAEGVGMIALERLSDAERNGHRVLAVLRGSATNQDGASNGLTAPNGPSQERVIRQALASARLSTADVDVVEAHGTGTRLGDPIEARALLATYGQGRTAEQPLWLGSLKSNIGHAQAAAGVGGVIKMVEALRRGVLPRTLHVGEPSPHVDWSVGEVSLLTEEREWPELDRPRRAAVSSFGISGTNAHVILEQAPARAAQPAEAAATVPPAVPLLLSAKSGEGLRAQAAALTSRIEAEPAVAPASLAHALATTRTAFDHRAVVIGTGHDDLLAGLGALARGESAASVVEGTAGDSGRTVFVFPGQGSQWVGMAVELLDVSVVFRESVEACGEALGEFVEWDLVGVLRGVEGAPGLDRVDVVQPVLFAVMVSLAAVWRSVGVVPSAVVGHSQGEIAAAYVAGGLSLRDAVRVVALRSGALVGLSGVGGMGSVGLPVGEVEARLVGVSGLSVAAVNGPSSTVVSGDAGVLEEWVAGLVGEGVRARLIAVDYASHSAHVEGIRGELAEVLGGVVPRSSSGVAFYSTVEGGVVDTSVLDGEYWYRNLRGRVRLDETVRVLAADGYRTFVEVSPHPVLTMGIQETLDDAALSGNGISADEDSASDAAFPAAPEGGHVVTGSLRRDEGGWARFLTSLATLHTAGVEVAWDAVPGTAAPAGPVDLLDLPTYPFQRERYWLNAPATTGDVTAAGLGAPDHPLLNAVVPLADGDGLLLTGRLSLRTHAWLADHAVFGNVLLPGTAFVELALRAGDEAGCGDVQDLTLEAPLLLPEQGDVQIQLVVDAADPSGRRALRVYARPLPADEGTGVLPDGDGWVRHATAWLAPGAAAPEGSADLAVWPPSGATAVDLSSRYAQLASQGYEYGPAFQGLAGLWRRGDEVFAEVRLAEEQREQADTFGIHPALLDAALHAVVLREAPGPAAAEEAAGPRLPFAWDGVRLLATGARTLRVRFTPRGEDTVRILAADTAGEPVAVVESLALRTVTPEQLAAAAGTYGPRLPLHRVEWQPVASAAEVAGAAGAETGEGEPVPVRAGLDELLARTGDAAGPEPAPLPGAVLVRAVETAAGTGTAPEEVHAAVERALGLVQTWLADPRTEASRLVLVSRYAVHTEDATGAGPEAANLAGAAVWGLLRSALTEHPGRFALLDVDADLPDGAAVHPEVLAASEHEPQLALREGALYAPRLVRADLTETRTETTAAPLDSVGDGTVVVTGGTGTLGALVARHLVGVRGVRHVVLTSRRGLEAVGAAELVEELVGLGAESVRVEACDVGDRASVEGLLASVGVERGVSAVVHVAGVLEDATVESLSVGGVGRVLRPKVDAAWHLHEVTSDLGLSTFVVFSSVAGVLGTAGQANYAAANAYLDALAVYRRGLGLPATSLAWGLWADASGMTGHMDATDLARMKRAGVSPLPAAEGLALFDAATRSGAAQLIPARLDLPALRARAASDGVPPLFRALVRTPERRTAHADGALSGTGGWAERMAALPAEERHEAVLGLVRHQVATVLGHADADGIAVNRAFKLLGFDSLTAVELRNRLIAATGVRLPATVVFDHPSPGALADHLRAQVAGGTPEDRGRAAPAHTGATRTGTADEPIAIVSMACRYPGGVHSPEDLWKLVLSGTDAIGDFPDDRAWDLESLYDPDPTRSGTSYTRHGGFLSEAAEFDAEFFGLSPREALATDPQQRLLLEAAWESFERAGIDPASLRGSRTGVYAGVMYNDYGSRLQSVPEELEGYLRNGSYGSVATGRISYTFGLEGPAVSVDTACSSSLVALHLAAQALRNGECSLALAGGVTVMATPNTFIEFSRQRGLSADGRCKSFAAEADGTGFSEGVGLLLLERLSDAERNGHQVLAVLRGSATNQDGASNGLTAPNGPAQERVIRQALASARLSAADVDAVEAHGTGTRLGDPIEAQALLATYGQGRSGDEPLWLGSLKSNIGHTQAAAGVAGVIKMVEAMRHGVLPKTLHVGEASPHVEWESGQVALLTEQRAWPAAGRPRRAAVSSFGISGTNAHVVLEQAPAVAEPATGDEQARDAGPRLLTLTATSPDALRDQARRLRTAVAAGPDPGASPAALSDVGFSLAVSRATFDHRAAVVGRDRAELVAGLEALARGEQAGAVVVGDGRQVSGKLAFLFTGQGAQRVGMGRELYASFPVFAAAFDEVGEVYGRLAGGSLREALDGEEVHGTGVAQPGLFAVEVALFRLWESWGVRPDAVTGHSVGEIAAAHVAGVLGLEDAVRLVVARGRLMAALPEGGAMLAVQAGEETVAPLLAGREGEVSLAAVNGPASVVVSGVASAVADIASALKEQDVRVRPLTVSHAFHSPLMEPMLTEFAEVVDGLSFAAPALPFVSALTGNLVAAEELATSQYWVSHAREAVRFHDALLALSEVGVSRFVEVGPDAVLTALARNAFDEGAAVCVASVRRDRPEDEAVLQALGALFAETDTTIDWREVYGPQARLTDLPTYPFQRERYWLDTPAPTGDLSALGLAPAEHPLLGAEVELADGQGYLFTGRVSLAAQPWLADHAVVDTVLFPGTAFLELALMAGDRAGAPTVEGLTLELPLALPEQGEAHVQVTVGAADEAGRRTVHVYSSRSGEEWTRHAAGTLLPAGAEAAAAAPGSPGRQWPPAGAVRMDATALYETLADRGYAYGPVFQGLTDAWRLGDDVYAELHLDETEPADRFVLHPALLDAALHPVALGDTRSGPDADRFVLPFEWRGVSVHRPGAGKLRAHLAATGEDTVALDLTDERGALVASVAELSVRAVEPARLVQGSGRHDTLFRLDWERRDLPAPGEAPATDDEPVFARLTVDPAAGLTSPEAAHELVGRALERVQRHLADDPDGPEHGATSHAGTRLVVVTYRAAQVPTGPESAPVAGEAATLVRPESAAVWGLLRSAQAEHPERFVLVDSDETEASEAVLAAAVASGEPQLALREGVLYVPRLARIATDATTDAEPAGDAWAGAGGDGAVVVTGGTGTLGALVARHLVGVRGVRHVVLTSRRGLEAVGAAELVEELVGLGAESVRVEACDVGDRASVEGLLASVGVERGVSAVVHVAGVLEDATVESLSVGGVGRVLRPKVDAAWHLHEVTRDLGLSAFVVFSSVAGVLGTAGQANYAAANAYLDALAVYRRGLGLPATSLAWGLWADASGMTGHMDATDLHRLRRNGIAPLTTAEGLSLLDTAVGHASPALVPARLDLAGVRAAGGQVPAVLRGLVRTPARRRTATGAPALGARLAGLPEAEQRLLLGELVRTEVAAVLGYGDPASIDAGRGFNQLGFDSLTAVELRNKINAATGLNLSATLIFDYPTPLALAGHLWELTVAEQERGASPEPGTGTEHTAGLSTEPIAIVGMACRYPGGVGSPEELWELVASGTDAVSGFPDDRGWDLEALYDPDPARPGTSYARHGGFLHAAAEFDAEFFGLSPREALATDPQQRLLLETAWETFERAGIDPASLRGSRTGVFAGVMYNDYASRMHRMPEEFEGYLTNGSAGSVASGRVSYTFGLEGPAVTVDTACSSSLVAMHLAAQALRNGECSLALAGGVTVMATPNTFIEFSRQRGLSVDGRCKAFSADADGTGWAEGVGMIALERLSDAERNGHRVLAVLRGSATNQDGASNGLTAPNGPSQERVIRQALASARLSAADVDAVEAHGTGTRLGDPIEAQALLATYGRERAAEQPLYLGSLKSNIGHTQAAAGVGGVIKMVEAMRHGVLPKTLHVGEPSPHVDWSTGEVSLLTEQRAWPALDRPRRAAVSSFGISGTNAHVILEQAPHLVEAPADTEPEASAPLPLLLSARSEQALRAQAAALASRIDGEPTVRPVDLAYTLAGTRTVFDRRGAVVGRDRAELVAGLEALARGEQAGAVVVGDGRQVSGRLAFLFTGQGAQRVGMGRELYASFPVFAAAFDEVAEAYRLLTEESLREALDGESVHGTGVAQPGLFAVEVALFRLWESWGVRPDAVTGHSVGEIAAAHVAGVLGLEDAVRLVVARGRLMAALPEGGAMLAVQTGEETVAPLLAGREGEVSLAAVNGPASVVVSGAASAVADIASALKEQGVRVRPLTVSHAFHSPLMEPMLTEFAEVVDGLSFADPVVPFVSSLTGKLVEAGELGSSRYWVSHAREAVRFHDALLALSELGVSRFVEVGPDAVLTALARNAFDEGAAVCVASVRRDRPEDEAVLQALGGLFVATDTTIDWRAVHGPHARVTDLPTYPFQRERYWLDAPADRGDTAVLGLADGGHPLLGASLELAGGQGDVFTGRLSPHTHPWLADHAIAGTVILPGAALVELALHAGGRVGHPVVEELTLEAPLVVPDDGVVSLQVTVGEDEAGRREVAVHSRTGDAPADGPGWTRHAAGTLTQPDRTGAEGPASVAKLAGAWPPAGAEAVGVDELYAHLDSLGYGYGPVFQGLRSLWRHGEDLYAEVDLPGGPAATGVRADAAVSGVHPVLLDAALHPLGLAPAGSGAPFADALRLPFAWSGVRLHSVGATGLRVLLSPTGQDGARLALADTEGSPVLTVDSLVLRPFDPAQVVGARAAHGNALYAVEWTPVPATVPAAERHPSVVVLPATGPEAFAALDALAADATKVPEVVAVHLAGTPHGEAEGDAARAETSGTADAARGTTRDVLALVQKWLAEEAFAGSRLLFVTRGAVAAGAGDAVPDLRTAPVWGLLRSAQSEHPGRFALLDVDEDAAPDLVADGAEGGALTAALATDEPQLALREGAFLAPRLVRATVPDQAGLATPFDPHGTVLVTGGTGTLGALVARHLVTRHGVRHLLLTSRRGPSAEGAERLVDELAALGAEAVVVACDAADREVLAALLATVPESRPLTGVIHAAGVTDDGVLGSLTGERLDTVLRPKIDAAWNLHELTRELAEDRQPAAFVLYSSLASVVGNAGQANYAAGNAFLDALAHHRKALGLPAASLAWGLWAGESEITESLGAADRARLERSGVAALPAEEGLALFDASLAADRALSVPVRLDLAALRAKAEADELLPLYRGLVKAPVRRARAAAVAAVADEAQALRERLRAADGDEDRRRILLNLVRAEAAAVLGHSSPGAVETGRGFLDMGFDSLTAVELRNRIGTVSGLRLSTTLVFDHPTPAALAAHLYGELDEGPAATGLSATFAKLDELEAAVSKFSEDDESRALLRQRLELFMEQLIRTGSASGSPAEDDVTDRLESASDDDLFDFIDSELA</sequence>
<dbReference type="CDD" id="cd00833">
    <property type="entry name" value="PKS"/>
    <property type="match status" value="4"/>
</dbReference>
<dbReference type="InterPro" id="IPR050091">
    <property type="entry name" value="PKS_NRPS_Biosynth_Enz"/>
</dbReference>
<dbReference type="Gene3D" id="3.40.50.720">
    <property type="entry name" value="NAD(P)-binding Rossmann-like Domain"/>
    <property type="match status" value="3"/>
</dbReference>
<dbReference type="GO" id="GO:0006633">
    <property type="term" value="P:fatty acid biosynthetic process"/>
    <property type="evidence" value="ECO:0007669"/>
    <property type="project" value="InterPro"/>
</dbReference>
<dbReference type="InterPro" id="IPR016035">
    <property type="entry name" value="Acyl_Trfase/lysoPLipase"/>
</dbReference>
<dbReference type="Pfam" id="PF22953">
    <property type="entry name" value="SpnB_Rossmann"/>
    <property type="match status" value="3"/>
</dbReference>
<evidence type="ECO:0000313" key="13">
    <source>
        <dbReference type="EMBL" id="AVI57433.1"/>
    </source>
</evidence>
<dbReference type="Gene3D" id="3.40.366.10">
    <property type="entry name" value="Malonyl-Coenzyme A Acyl Carrier Protein, domain 2"/>
    <property type="match status" value="4"/>
</dbReference>
<feature type="region of interest" description="N-terminal hotdog fold" evidence="8">
    <location>
        <begin position="1955"/>
        <end position="2087"/>
    </location>
</feature>
<feature type="region of interest" description="Disordered" evidence="9">
    <location>
        <begin position="5851"/>
        <end position="5870"/>
    </location>
</feature>
<reference evidence="14 15" key="2">
    <citation type="submission" date="2020-03" db="EMBL/GenBank/DDBJ databases">
        <title>Genome mining and metabolic profiling illuminate the polycyclic tetramate macrolactams from Streptomyces koyangensis SCSIO 5802.</title>
        <authorList>
            <person name="Ding W."/>
        </authorList>
    </citation>
    <scope>NUCLEOTIDE SEQUENCE [LARGE SCALE GENOMIC DNA]</scope>
    <source>
        <strain evidence="14 15">SCSIO 5802</strain>
    </source>
</reference>
<dbReference type="InterPro" id="IPR055123">
    <property type="entry name" value="SpnB-like_Rossmann"/>
</dbReference>
<keyword evidence="2" id="KW-0596">Phosphopantetheine</keyword>
<dbReference type="EMBL" id="MG243704">
    <property type="protein sequence ID" value="AVI57433.1"/>
    <property type="molecule type" value="Genomic_DNA"/>
</dbReference>
<dbReference type="SMART" id="SM00822">
    <property type="entry name" value="PKS_KR"/>
    <property type="match status" value="3"/>
</dbReference>
<feature type="region of interest" description="Disordered" evidence="9">
    <location>
        <begin position="2825"/>
        <end position="2844"/>
    </location>
</feature>
<evidence type="ECO:0000259" key="10">
    <source>
        <dbReference type="PROSITE" id="PS50075"/>
    </source>
</evidence>
<dbReference type="SUPFAM" id="SSF47336">
    <property type="entry name" value="ACP-like"/>
    <property type="match status" value="4"/>
</dbReference>
<dbReference type="InterPro" id="IPR020841">
    <property type="entry name" value="PKS_Beta-ketoAc_synthase_dom"/>
</dbReference>
<dbReference type="PANTHER" id="PTHR43775:SF51">
    <property type="entry name" value="INACTIVE PHENOLPHTHIOCEROL SYNTHESIS POLYKETIDE SYNTHASE TYPE I PKS1-RELATED"/>
    <property type="match status" value="1"/>
</dbReference>
<feature type="domain" description="Ketosynthase family 3 (KS3)" evidence="11">
    <location>
        <begin position="2848"/>
        <end position="3274"/>
    </location>
</feature>
<dbReference type="SMART" id="SM00826">
    <property type="entry name" value="PKS_DH"/>
    <property type="match status" value="3"/>
</dbReference>
<feature type="region of interest" description="C-terminal hotdog fold" evidence="8">
    <location>
        <begin position="2101"/>
        <end position="2245"/>
    </location>
</feature>
<dbReference type="SUPFAM" id="SSF55048">
    <property type="entry name" value="Probable ACP-binding domain of malonyl-CoA ACP transacylase"/>
    <property type="match status" value="4"/>
</dbReference>
<reference evidence="13" key="1">
    <citation type="journal article" date="2018" name="Microb. Cell Fact.">
        <title>Characterization and heterologous expression of the neoabyssomicin/abyssomicin biosynthetic gene cluster from Streptomyces koyangensis SCSIO 5802.</title>
        <authorList>
            <person name="Tu J."/>
            <person name="Li S."/>
            <person name="Chen J."/>
            <person name="Song Y."/>
            <person name="Fu S."/>
            <person name="Ju J."/>
            <person name="Li Q."/>
        </authorList>
    </citation>
    <scope>NUCLEOTIDE SEQUENCE</scope>
    <source>
        <strain evidence="13">SCSIO 5802</strain>
    </source>
</reference>
<feature type="domain" description="Carrier" evidence="10">
    <location>
        <begin position="4500"/>
        <end position="4575"/>
    </location>
</feature>
<dbReference type="InterPro" id="IPR057326">
    <property type="entry name" value="KR_dom"/>
</dbReference>
<evidence type="ECO:0000256" key="3">
    <source>
        <dbReference type="ARBA" id="ARBA00022553"/>
    </source>
</evidence>